<comment type="subcellular location">
    <subcellularLocation>
        <location evidence="1">Membrane</location>
        <topology evidence="1">Multi-pass membrane protein</topology>
    </subcellularLocation>
</comment>
<accession>A0A147K8J5</accession>
<keyword evidence="7" id="KW-1185">Reference proteome</keyword>
<organism evidence="6 7">
    <name type="scientific">Bacillus coahuilensis p1.1.43</name>
    <dbReference type="NCBI Taxonomy" id="1150625"/>
    <lineage>
        <taxon>Bacteria</taxon>
        <taxon>Bacillati</taxon>
        <taxon>Bacillota</taxon>
        <taxon>Bacilli</taxon>
        <taxon>Bacillales</taxon>
        <taxon>Bacillaceae</taxon>
        <taxon>Bacillus</taxon>
    </lineage>
</organism>
<dbReference type="RefSeq" id="WP_059351059.1">
    <property type="nucleotide sequence ID" value="NZ_LDYG01000028.1"/>
</dbReference>
<evidence type="ECO:0000313" key="6">
    <source>
        <dbReference type="EMBL" id="KUP06522.1"/>
    </source>
</evidence>
<dbReference type="GO" id="GO:0004671">
    <property type="term" value="F:protein C-terminal S-isoprenylcysteine carboxyl O-methyltransferase activity"/>
    <property type="evidence" value="ECO:0007669"/>
    <property type="project" value="InterPro"/>
</dbReference>
<keyword evidence="3 5" id="KW-1133">Transmembrane helix</keyword>
<dbReference type="InterPro" id="IPR052527">
    <property type="entry name" value="Metal_cation-efflux_comp"/>
</dbReference>
<proteinExistence type="predicted"/>
<evidence type="ECO:0000256" key="3">
    <source>
        <dbReference type="ARBA" id="ARBA00022989"/>
    </source>
</evidence>
<evidence type="ECO:0000256" key="5">
    <source>
        <dbReference type="SAM" id="Phobius"/>
    </source>
</evidence>
<dbReference type="OrthoDB" id="7203053at2"/>
<feature type="transmembrane region" description="Helical" evidence="5">
    <location>
        <begin position="129"/>
        <end position="154"/>
    </location>
</feature>
<evidence type="ECO:0000256" key="4">
    <source>
        <dbReference type="ARBA" id="ARBA00023136"/>
    </source>
</evidence>
<evidence type="ECO:0000256" key="2">
    <source>
        <dbReference type="ARBA" id="ARBA00022692"/>
    </source>
</evidence>
<protein>
    <recommendedName>
        <fullName evidence="8">Isoprenylcysteine carboxyl methyltransferase</fullName>
    </recommendedName>
</protein>
<evidence type="ECO:0000313" key="7">
    <source>
        <dbReference type="Proteomes" id="UP000074108"/>
    </source>
</evidence>
<dbReference type="Proteomes" id="UP000074108">
    <property type="component" value="Unassembled WGS sequence"/>
</dbReference>
<dbReference type="STRING" id="1150625.Q75_08335"/>
<feature type="transmembrane region" description="Helical" evidence="5">
    <location>
        <begin position="42"/>
        <end position="60"/>
    </location>
</feature>
<dbReference type="Gene3D" id="1.20.120.1630">
    <property type="match status" value="1"/>
</dbReference>
<dbReference type="Pfam" id="PF04140">
    <property type="entry name" value="ICMT"/>
    <property type="match status" value="1"/>
</dbReference>
<dbReference type="PANTHER" id="PTHR43847">
    <property type="entry name" value="BLL3993 PROTEIN"/>
    <property type="match status" value="1"/>
</dbReference>
<gene>
    <name evidence="6" type="ORF">Q75_08335</name>
</gene>
<dbReference type="InterPro" id="IPR007269">
    <property type="entry name" value="ICMT_MeTrfase"/>
</dbReference>
<reference evidence="6 7" key="1">
    <citation type="journal article" date="2016" name="Front. Microbiol.">
        <title>Microevolution Analysis of Bacillus coahuilensis Unveils Differences in Phosphorus Acquisition Strategies and Their Regulation.</title>
        <authorList>
            <person name="Gomez-Lunar Z."/>
            <person name="Hernandez-Gonzalez I."/>
            <person name="Rodriguez-Torres M.D."/>
            <person name="Souza V."/>
            <person name="Olmedo-Alvarez G."/>
        </authorList>
    </citation>
    <scope>NUCLEOTIDE SEQUENCE [LARGE SCALE GENOMIC DNA]</scope>
    <source>
        <strain evidence="7">p1.1.43</strain>
    </source>
</reference>
<keyword evidence="4 5" id="KW-0472">Membrane</keyword>
<dbReference type="GO" id="GO:0016020">
    <property type="term" value="C:membrane"/>
    <property type="evidence" value="ECO:0007669"/>
    <property type="project" value="UniProtKB-SubCell"/>
</dbReference>
<sequence length="185" mass="22016">MFPIIFVLIVVIQRLVELFIARRNERWMKDHGAIEFGKSHYVLMVAIHTLFFVFLTIELFTKGFNLHRFWIPLFLVFLLTQIGRVWVIKSLGKFWNTKIIVLPNTNIVAKGPYQFIKHPNYLIVTVELLVIPLMFNAYLTLVIFAILNQLILYIRIPLEEKALRQCTNYNENHHSRFNPFIKQRT</sequence>
<keyword evidence="2 5" id="KW-0812">Transmembrane</keyword>
<evidence type="ECO:0008006" key="8">
    <source>
        <dbReference type="Google" id="ProtNLM"/>
    </source>
</evidence>
<feature type="transmembrane region" description="Helical" evidence="5">
    <location>
        <begin position="69"/>
        <end position="88"/>
    </location>
</feature>
<name>A0A147K8J5_9BACI</name>
<dbReference type="PATRIC" id="fig|1150625.3.peg.1763"/>
<dbReference type="AlphaFoldDB" id="A0A147K8J5"/>
<evidence type="ECO:0000256" key="1">
    <source>
        <dbReference type="ARBA" id="ARBA00004141"/>
    </source>
</evidence>
<comment type="caution">
    <text evidence="6">The sequence shown here is derived from an EMBL/GenBank/DDBJ whole genome shotgun (WGS) entry which is preliminary data.</text>
</comment>
<dbReference type="EMBL" id="LDYG01000028">
    <property type="protein sequence ID" value="KUP06522.1"/>
    <property type="molecule type" value="Genomic_DNA"/>
</dbReference>
<dbReference type="PANTHER" id="PTHR43847:SF1">
    <property type="entry name" value="BLL3993 PROTEIN"/>
    <property type="match status" value="1"/>
</dbReference>